<accession>A0ABY8CPD6</accession>
<sequence length="71" mass="7966">MTDENLSFEEKRAVLEDWAWSEYLIDRATNEGMPENERPSRLDEVELALLALESGYGADSTGSDRSRPACA</sequence>
<organism evidence="1 2">
    <name type="scientific">Sinorhizobium numidicum</name>
    <dbReference type="NCBI Taxonomy" id="680248"/>
    <lineage>
        <taxon>Bacteria</taxon>
        <taxon>Pseudomonadati</taxon>
        <taxon>Pseudomonadota</taxon>
        <taxon>Alphaproteobacteria</taxon>
        <taxon>Hyphomicrobiales</taxon>
        <taxon>Rhizobiaceae</taxon>
        <taxon>Sinorhizobium/Ensifer group</taxon>
        <taxon>Sinorhizobium</taxon>
    </lineage>
</organism>
<keyword evidence="2" id="KW-1185">Reference proteome</keyword>
<dbReference type="RefSeq" id="WP_280731221.1">
    <property type="nucleotide sequence ID" value="NZ_CP120367.1"/>
</dbReference>
<proteinExistence type="predicted"/>
<protein>
    <submittedName>
        <fullName evidence="1">Uncharacterized protein</fullName>
    </submittedName>
</protein>
<dbReference type="EMBL" id="CP120370">
    <property type="protein sequence ID" value="WEX80505.1"/>
    <property type="molecule type" value="Genomic_DNA"/>
</dbReference>
<dbReference type="Proteomes" id="UP001235547">
    <property type="component" value="Chromosome 2"/>
</dbReference>
<name>A0ABY8CPD6_9HYPH</name>
<evidence type="ECO:0000313" key="2">
    <source>
        <dbReference type="Proteomes" id="UP001235547"/>
    </source>
</evidence>
<reference evidence="1 2" key="1">
    <citation type="submission" date="2023-03" db="EMBL/GenBank/DDBJ databases">
        <authorList>
            <person name="Kaur S."/>
            <person name="Espinosa-Saiz D."/>
            <person name="Velazquez E."/>
            <person name="Menendez E."/>
            <person name="diCenzo G.C."/>
        </authorList>
    </citation>
    <scope>NUCLEOTIDE SEQUENCE [LARGE SCALE GENOMIC DNA]</scope>
    <source>
        <strain evidence="1 2">LMG 27395</strain>
    </source>
</reference>
<gene>
    <name evidence="1" type="ORF">PYH38_001951</name>
</gene>
<evidence type="ECO:0000313" key="1">
    <source>
        <dbReference type="EMBL" id="WEX80505.1"/>
    </source>
</evidence>